<protein>
    <submittedName>
        <fullName evidence="1">Uncharacterized protein</fullName>
    </submittedName>
</protein>
<dbReference type="EMBL" id="JAGGMS010000001">
    <property type="protein sequence ID" value="MBP2182849.1"/>
    <property type="molecule type" value="Genomic_DNA"/>
</dbReference>
<reference evidence="1 2" key="1">
    <citation type="submission" date="2021-03" db="EMBL/GenBank/DDBJ databases">
        <title>Sequencing the genomes of 1000 actinobacteria strains.</title>
        <authorList>
            <person name="Klenk H.-P."/>
        </authorList>
    </citation>
    <scope>NUCLEOTIDE SEQUENCE [LARGE SCALE GENOMIC DNA]</scope>
    <source>
        <strain evidence="1 2">DSM 45510</strain>
    </source>
</reference>
<comment type="caution">
    <text evidence="1">The sequence shown here is derived from an EMBL/GenBank/DDBJ whole genome shotgun (WGS) entry which is preliminary data.</text>
</comment>
<dbReference type="RefSeq" id="WP_209666098.1">
    <property type="nucleotide sequence ID" value="NZ_JAGGMS010000001.1"/>
</dbReference>
<proteinExistence type="predicted"/>
<keyword evidence="2" id="KW-1185">Reference proteome</keyword>
<dbReference type="Proteomes" id="UP000741013">
    <property type="component" value="Unassembled WGS sequence"/>
</dbReference>
<sequence length="57" mass="6266">MDRVTQTRGYGAVGTVDLTDRAIMVSGLDEPPRYAIQNRFGFQVHDPELSAAEVTGR</sequence>
<accession>A0ABS4PTU5</accession>
<evidence type="ECO:0000313" key="2">
    <source>
        <dbReference type="Proteomes" id="UP000741013"/>
    </source>
</evidence>
<gene>
    <name evidence="1" type="ORF">JOM49_004375</name>
</gene>
<name>A0ABS4PTU5_9PSEU</name>
<evidence type="ECO:0000313" key="1">
    <source>
        <dbReference type="EMBL" id="MBP2182849.1"/>
    </source>
</evidence>
<organism evidence="1 2">
    <name type="scientific">Amycolatopsis magusensis</name>
    <dbReference type="NCBI Taxonomy" id="882444"/>
    <lineage>
        <taxon>Bacteria</taxon>
        <taxon>Bacillati</taxon>
        <taxon>Actinomycetota</taxon>
        <taxon>Actinomycetes</taxon>
        <taxon>Pseudonocardiales</taxon>
        <taxon>Pseudonocardiaceae</taxon>
        <taxon>Amycolatopsis</taxon>
    </lineage>
</organism>